<keyword evidence="3" id="KW-1185">Reference proteome</keyword>
<protein>
    <submittedName>
        <fullName evidence="2">Uncharacterized protein</fullName>
    </submittedName>
</protein>
<comment type="caution">
    <text evidence="2">The sequence shown here is derived from an EMBL/GenBank/DDBJ whole genome shotgun (WGS) entry which is preliminary data.</text>
</comment>
<sequence>MTDPGHRPVARGALPDILEGGSTRPPRPWARRAYAGLTAAVVIAAGAGAIFHTTRTDPPADPPLQSSNTAASPAPTPTPAPDPSVHTYEVAYASGTTIHGGDHTTDTGVRIRALTQTPRGYVIADPRGRVHTVINDETTRVGQLADTDRGTALVSDGDIVAWVDAADGGTLTVLDIATGDVAAFELASWPGNLPTSAGVPDGGEGRLIVAVDERTVYVADADGVMAWNALDGEEPVLLRADPSASTSRTLDVQAGLLLYSVSILTPLEGEGSTTTSLVPQLRVGNDLTTGLTIEGEGGRLTPDGKHVLILDGTALPSVVELATGERRVLTPDTGTDDATGGGVYLSVYQWLDAKTVAALSFDYSARKGASRALLACDVHSTTCIRVTRVDDRNVVLPTGQLSP</sequence>
<reference evidence="2 3" key="1">
    <citation type="submission" date="2023-11" db="EMBL/GenBank/DDBJ databases">
        <title>Novel species in genus Nocardioides.</title>
        <authorList>
            <person name="Zhou H."/>
        </authorList>
    </citation>
    <scope>NUCLEOTIDE SEQUENCE [LARGE SCALE GENOMIC DNA]</scope>
    <source>
        <strain evidence="2 3">S-58</strain>
    </source>
</reference>
<dbReference type="SUPFAM" id="SSF82171">
    <property type="entry name" value="DPP6 N-terminal domain-like"/>
    <property type="match status" value="1"/>
</dbReference>
<proteinExistence type="predicted"/>
<accession>A0ABU5KBE4</accession>
<feature type="region of interest" description="Disordered" evidence="1">
    <location>
        <begin position="53"/>
        <end position="85"/>
    </location>
</feature>
<dbReference type="Proteomes" id="UP001291999">
    <property type="component" value="Unassembled WGS sequence"/>
</dbReference>
<dbReference type="EMBL" id="JAXQPW010000003">
    <property type="protein sequence ID" value="MDZ5662286.1"/>
    <property type="molecule type" value="Genomic_DNA"/>
</dbReference>
<name>A0ABU5KBE4_9ACTN</name>
<feature type="region of interest" description="Disordered" evidence="1">
    <location>
        <begin position="1"/>
        <end position="29"/>
    </location>
</feature>
<evidence type="ECO:0000313" key="3">
    <source>
        <dbReference type="Proteomes" id="UP001291999"/>
    </source>
</evidence>
<gene>
    <name evidence="2" type="ORF">SFC79_10960</name>
</gene>
<dbReference type="RefSeq" id="WP_172271844.1">
    <property type="nucleotide sequence ID" value="NZ_JAXQPW010000003.1"/>
</dbReference>
<organism evidence="2 3">
    <name type="scientific">Nocardioides renjunii</name>
    <dbReference type="NCBI Taxonomy" id="3095075"/>
    <lineage>
        <taxon>Bacteria</taxon>
        <taxon>Bacillati</taxon>
        <taxon>Actinomycetota</taxon>
        <taxon>Actinomycetes</taxon>
        <taxon>Propionibacteriales</taxon>
        <taxon>Nocardioidaceae</taxon>
        <taxon>Nocardioides</taxon>
    </lineage>
</organism>
<evidence type="ECO:0000313" key="2">
    <source>
        <dbReference type="EMBL" id="MDZ5662286.1"/>
    </source>
</evidence>
<evidence type="ECO:0000256" key="1">
    <source>
        <dbReference type="SAM" id="MobiDB-lite"/>
    </source>
</evidence>